<dbReference type="RefSeq" id="WP_207338270.1">
    <property type="nucleotide sequence ID" value="NZ_JAFMYU010000029.1"/>
</dbReference>
<proteinExistence type="predicted"/>
<accession>A0A939G8T0</accession>
<gene>
    <name evidence="1" type="ORF">J2I48_25095</name>
</gene>
<dbReference type="Pfam" id="PF19765">
    <property type="entry name" value="DUF6252"/>
    <property type="match status" value="1"/>
</dbReference>
<keyword evidence="2" id="KW-1185">Reference proteome</keyword>
<evidence type="ECO:0000313" key="2">
    <source>
        <dbReference type="Proteomes" id="UP000664795"/>
    </source>
</evidence>
<dbReference type="EMBL" id="JAFMYU010000029">
    <property type="protein sequence ID" value="MBO0934309.1"/>
    <property type="molecule type" value="Genomic_DNA"/>
</dbReference>
<dbReference type="PROSITE" id="PS51257">
    <property type="entry name" value="PROKAR_LIPOPROTEIN"/>
    <property type="match status" value="1"/>
</dbReference>
<reference evidence="1 2" key="1">
    <citation type="submission" date="2021-03" db="EMBL/GenBank/DDBJ databases">
        <title>Fibrella sp. HMF5036 genome sequencing and assembly.</title>
        <authorList>
            <person name="Kang H."/>
            <person name="Kim H."/>
            <person name="Bae S."/>
            <person name="Joh K."/>
        </authorList>
    </citation>
    <scope>NUCLEOTIDE SEQUENCE [LARGE SCALE GENOMIC DNA]</scope>
    <source>
        <strain evidence="1 2">HMF5036</strain>
    </source>
</reference>
<dbReference type="Proteomes" id="UP000664795">
    <property type="component" value="Unassembled WGS sequence"/>
</dbReference>
<sequence length="190" mass="21030">MKKLTKVHRINFLAGICYALLIGLISGCTPIEPRSDLPAATQTGSYTMGCYIDGQRWTPVSNDFKSGSITARYLATQQTLLIGGGNDNKSQYLLVSLSKYTGQIGTYKLDSLCDDLPRVCANTGSYDTSPAFSFKNSYWTDYQHLGTVTITKHTSSFVSGTFEFEARHRVTGKIVRITSGRFDTPYITYL</sequence>
<comment type="caution">
    <text evidence="1">The sequence shown here is derived from an EMBL/GenBank/DDBJ whole genome shotgun (WGS) entry which is preliminary data.</text>
</comment>
<dbReference type="AlphaFoldDB" id="A0A939G8T0"/>
<protein>
    <submittedName>
        <fullName evidence="1">Uncharacterized protein</fullName>
    </submittedName>
</protein>
<dbReference type="InterPro" id="IPR046219">
    <property type="entry name" value="DUF6252"/>
</dbReference>
<evidence type="ECO:0000313" key="1">
    <source>
        <dbReference type="EMBL" id="MBO0934309.1"/>
    </source>
</evidence>
<name>A0A939G8T0_9BACT</name>
<organism evidence="1 2">
    <name type="scientific">Fibrella aquatilis</name>
    <dbReference type="NCBI Taxonomy" id="2817059"/>
    <lineage>
        <taxon>Bacteria</taxon>
        <taxon>Pseudomonadati</taxon>
        <taxon>Bacteroidota</taxon>
        <taxon>Cytophagia</taxon>
        <taxon>Cytophagales</taxon>
        <taxon>Spirosomataceae</taxon>
        <taxon>Fibrella</taxon>
    </lineage>
</organism>